<dbReference type="OrthoDB" id="4570809at2"/>
<name>A0A1V2TM15_9NOCA</name>
<protein>
    <recommendedName>
        <fullName evidence="4">Lipoprotein</fullName>
    </recommendedName>
</protein>
<dbReference type="Proteomes" id="UP000188836">
    <property type="component" value="Unassembled WGS sequence"/>
</dbReference>
<feature type="chain" id="PRO_5038726454" description="Lipoprotein" evidence="1">
    <location>
        <begin position="25"/>
        <end position="176"/>
    </location>
</feature>
<evidence type="ECO:0000256" key="1">
    <source>
        <dbReference type="SAM" id="SignalP"/>
    </source>
</evidence>
<sequence length="176" mass="18592">MRRFERARLAVSVSAIAVGALLVACTNTVTGTAEVNQEELALYTSEVRASSVAASSSRAAAADRAAEAACSTFRTSNSELITTFNAYIAAANDNAPDVSTKADQAAGALRNSAQHIDRKLTAEVPSAVSVPLRAYRDDSKTLADMVERDAPVDTMNPQIDKFNATRETAIGACEDY</sequence>
<dbReference type="EMBL" id="MUMY01000001">
    <property type="protein sequence ID" value="ONM50580.1"/>
    <property type="molecule type" value="Genomic_DNA"/>
</dbReference>
<dbReference type="STRING" id="1538463.B0T36_00820"/>
<dbReference type="AlphaFoldDB" id="A0A1V2TM15"/>
<feature type="signal peptide" evidence="1">
    <location>
        <begin position="1"/>
        <end position="24"/>
    </location>
</feature>
<dbReference type="RefSeq" id="WP_077114537.1">
    <property type="nucleotide sequence ID" value="NZ_LOKT01000001.1"/>
</dbReference>
<proteinExistence type="predicted"/>
<reference evidence="2 3" key="1">
    <citation type="journal article" date="2016" name="Antonie Van Leeuwenhoek">
        <title>Nocardia donostiensis sp. nov., isolated from human respiratory specimens.</title>
        <authorList>
            <person name="Ercibengoa M."/>
            <person name="Bell M."/>
            <person name="Marimon J.M."/>
            <person name="Humrighouse B."/>
            <person name="Klenk H.P."/>
            <person name="Potter G."/>
            <person name="Perez-Trallero E."/>
        </authorList>
    </citation>
    <scope>NUCLEOTIDE SEQUENCE [LARGE SCALE GENOMIC DNA]</scope>
    <source>
        <strain evidence="2 3">X1655</strain>
    </source>
</reference>
<keyword evidence="3" id="KW-1185">Reference proteome</keyword>
<evidence type="ECO:0000313" key="2">
    <source>
        <dbReference type="EMBL" id="ONM50580.1"/>
    </source>
</evidence>
<keyword evidence="1" id="KW-0732">Signal</keyword>
<gene>
    <name evidence="2" type="ORF">B0T46_01350</name>
</gene>
<accession>A0A1V2TM15</accession>
<comment type="caution">
    <text evidence="2">The sequence shown here is derived from an EMBL/GenBank/DDBJ whole genome shotgun (WGS) entry which is preliminary data.</text>
</comment>
<dbReference type="PROSITE" id="PS51257">
    <property type="entry name" value="PROKAR_LIPOPROTEIN"/>
    <property type="match status" value="1"/>
</dbReference>
<evidence type="ECO:0008006" key="4">
    <source>
        <dbReference type="Google" id="ProtNLM"/>
    </source>
</evidence>
<organism evidence="2 3">
    <name type="scientific">Nocardia donostiensis</name>
    <dbReference type="NCBI Taxonomy" id="1538463"/>
    <lineage>
        <taxon>Bacteria</taxon>
        <taxon>Bacillati</taxon>
        <taxon>Actinomycetota</taxon>
        <taxon>Actinomycetes</taxon>
        <taxon>Mycobacteriales</taxon>
        <taxon>Nocardiaceae</taxon>
        <taxon>Nocardia</taxon>
    </lineage>
</organism>
<evidence type="ECO:0000313" key="3">
    <source>
        <dbReference type="Proteomes" id="UP000188836"/>
    </source>
</evidence>